<gene>
    <name evidence="1" type="ORF">C8F04DRAFT_1177484</name>
</gene>
<comment type="caution">
    <text evidence="1">The sequence shown here is derived from an EMBL/GenBank/DDBJ whole genome shotgun (WGS) entry which is preliminary data.</text>
</comment>
<sequence>MRIVRPGLGLAACEGRDILEACLTKNNGSWYTWVQLEYVGHVSGDVEKSELKSESTTRVNLRSGHANTATAARHATACHGFFPGPMLIGCKKSRFENFELDTELGFQLHFLGAPGKSRGAPCRGVPAVAVLACPGLRLTQSISRLKV</sequence>
<organism evidence="1 2">
    <name type="scientific">Mycena alexandri</name>
    <dbReference type="NCBI Taxonomy" id="1745969"/>
    <lineage>
        <taxon>Eukaryota</taxon>
        <taxon>Fungi</taxon>
        <taxon>Dikarya</taxon>
        <taxon>Basidiomycota</taxon>
        <taxon>Agaricomycotina</taxon>
        <taxon>Agaricomycetes</taxon>
        <taxon>Agaricomycetidae</taxon>
        <taxon>Agaricales</taxon>
        <taxon>Marasmiineae</taxon>
        <taxon>Mycenaceae</taxon>
        <taxon>Mycena</taxon>
    </lineage>
</organism>
<name>A0AAD6TAP9_9AGAR</name>
<dbReference type="AlphaFoldDB" id="A0AAD6TAP9"/>
<evidence type="ECO:0000313" key="1">
    <source>
        <dbReference type="EMBL" id="KAJ7040878.1"/>
    </source>
</evidence>
<reference evidence="1" key="1">
    <citation type="submission" date="2023-03" db="EMBL/GenBank/DDBJ databases">
        <title>Massive genome expansion in bonnet fungi (Mycena s.s.) driven by repeated elements and novel gene families across ecological guilds.</title>
        <authorList>
            <consortium name="Lawrence Berkeley National Laboratory"/>
            <person name="Harder C.B."/>
            <person name="Miyauchi S."/>
            <person name="Viragh M."/>
            <person name="Kuo A."/>
            <person name="Thoen E."/>
            <person name="Andreopoulos B."/>
            <person name="Lu D."/>
            <person name="Skrede I."/>
            <person name="Drula E."/>
            <person name="Henrissat B."/>
            <person name="Morin E."/>
            <person name="Kohler A."/>
            <person name="Barry K."/>
            <person name="LaButti K."/>
            <person name="Morin E."/>
            <person name="Salamov A."/>
            <person name="Lipzen A."/>
            <person name="Mereny Z."/>
            <person name="Hegedus B."/>
            <person name="Baldrian P."/>
            <person name="Stursova M."/>
            <person name="Weitz H."/>
            <person name="Taylor A."/>
            <person name="Grigoriev I.V."/>
            <person name="Nagy L.G."/>
            <person name="Martin F."/>
            <person name="Kauserud H."/>
        </authorList>
    </citation>
    <scope>NUCLEOTIDE SEQUENCE</scope>
    <source>
        <strain evidence="1">CBHHK200</strain>
    </source>
</reference>
<dbReference type="Proteomes" id="UP001218188">
    <property type="component" value="Unassembled WGS sequence"/>
</dbReference>
<protein>
    <submittedName>
        <fullName evidence="1">Uncharacterized protein</fullName>
    </submittedName>
</protein>
<accession>A0AAD6TAP9</accession>
<evidence type="ECO:0000313" key="2">
    <source>
        <dbReference type="Proteomes" id="UP001218188"/>
    </source>
</evidence>
<proteinExistence type="predicted"/>
<keyword evidence="2" id="KW-1185">Reference proteome</keyword>
<dbReference type="EMBL" id="JARJCM010000019">
    <property type="protein sequence ID" value="KAJ7040878.1"/>
    <property type="molecule type" value="Genomic_DNA"/>
</dbReference>